<evidence type="ECO:0000256" key="1">
    <source>
        <dbReference type="SAM" id="MobiDB-lite"/>
    </source>
</evidence>
<dbReference type="OrthoDB" id="10363097at2759"/>
<feature type="compositionally biased region" description="Basic and acidic residues" evidence="1">
    <location>
        <begin position="484"/>
        <end position="503"/>
    </location>
</feature>
<feature type="compositionally biased region" description="Low complexity" evidence="1">
    <location>
        <begin position="199"/>
        <end position="211"/>
    </location>
</feature>
<dbReference type="EMBL" id="KQ257454">
    <property type="protein sequence ID" value="KND01603.1"/>
    <property type="molecule type" value="Genomic_DNA"/>
</dbReference>
<dbReference type="STRING" id="645134.A0A0L0HKQ8"/>
<dbReference type="VEuPathDB" id="FungiDB:SPPG_03401"/>
<feature type="compositionally biased region" description="Polar residues" evidence="1">
    <location>
        <begin position="295"/>
        <end position="304"/>
    </location>
</feature>
<feature type="region of interest" description="Disordered" evidence="1">
    <location>
        <begin position="370"/>
        <end position="393"/>
    </location>
</feature>
<feature type="region of interest" description="Disordered" evidence="1">
    <location>
        <begin position="437"/>
        <end position="572"/>
    </location>
</feature>
<protein>
    <submittedName>
        <fullName evidence="2">Uncharacterized protein</fullName>
    </submittedName>
</protein>
<feature type="compositionally biased region" description="Polar residues" evidence="1">
    <location>
        <begin position="312"/>
        <end position="324"/>
    </location>
</feature>
<name>A0A0L0HKQ8_SPIPD</name>
<keyword evidence="3" id="KW-1185">Reference proteome</keyword>
<feature type="compositionally biased region" description="Polar residues" evidence="1">
    <location>
        <begin position="542"/>
        <end position="572"/>
    </location>
</feature>
<dbReference type="Proteomes" id="UP000053201">
    <property type="component" value="Unassembled WGS sequence"/>
</dbReference>
<feature type="region of interest" description="Disordered" evidence="1">
    <location>
        <begin position="34"/>
        <end position="62"/>
    </location>
</feature>
<feature type="region of interest" description="Disordered" evidence="1">
    <location>
        <begin position="118"/>
        <end position="324"/>
    </location>
</feature>
<feature type="compositionally biased region" description="Low complexity" evidence="1">
    <location>
        <begin position="258"/>
        <end position="294"/>
    </location>
</feature>
<evidence type="ECO:0000313" key="3">
    <source>
        <dbReference type="Proteomes" id="UP000053201"/>
    </source>
</evidence>
<dbReference type="InParanoid" id="A0A0L0HKQ8"/>
<dbReference type="OMA" id="NTLTHGH"/>
<sequence length="572" mass="60996">MDTVIATDINQQTSTVDPMLIDLDASMTALSLESPPKEVQTPSTLLGSSRRSPQWGFSRPERERRESIALFRAIAGIDKLESIDPFFLIEDIPSPPMSDRCASPDFSEFTLASPAQPFILTQSPPTSPQSSTRTPMTSKSSVKQSTSSKSILSAQISPKPSMRTSMTPRSSARGSTSSRSSVGATMTPQSSVKSHAPLRSSIRGSTSPRSSVRATMGSQPSVNATPSKSAVKASTSPRSSVAQSSISPTPSRSTVKESTSPRLSTTTYTTPKSSTRSPTFPRSSTSTSTGPRSSVQTPAQSRASMRSPALPRSSTGQRHPITSLTAKSRDDAVAAKNILSTPAYSSFTTPSSVFRFSASTVLSPKVNNTPANSAKVTSKRTAGRPKTAFGPKGTTTLLNKSKKDILEMNVDVTISVPPAVEPTLAVVRCDPMEIQSYSPLATPPSVKPMPITKTSSNSSMGLRKPSGLPRASPSKISSPTAVDLSKRKVGDKFEESPSLDRTRLKYSRGNTRLPLPGKTTLSIPKAMPVPSRIARSTLHPDSPSTRMNPKSTSVIPPKQYTSRFRPSLPQRN</sequence>
<reference evidence="2 3" key="1">
    <citation type="submission" date="2009-08" db="EMBL/GenBank/DDBJ databases">
        <title>The Genome Sequence of Spizellomyces punctatus strain DAOM BR117.</title>
        <authorList>
            <consortium name="The Broad Institute Genome Sequencing Platform"/>
            <person name="Russ C."/>
            <person name="Cuomo C."/>
            <person name="Shea T."/>
            <person name="Young S.K."/>
            <person name="Zeng Q."/>
            <person name="Koehrsen M."/>
            <person name="Haas B."/>
            <person name="Borodovsky M."/>
            <person name="Guigo R."/>
            <person name="Alvarado L."/>
            <person name="Berlin A."/>
            <person name="Bochicchio J."/>
            <person name="Borenstein D."/>
            <person name="Chapman S."/>
            <person name="Chen Z."/>
            <person name="Engels R."/>
            <person name="Freedman E."/>
            <person name="Gellesch M."/>
            <person name="Goldberg J."/>
            <person name="Griggs A."/>
            <person name="Gujja S."/>
            <person name="Heiman D."/>
            <person name="Hepburn T."/>
            <person name="Howarth C."/>
            <person name="Jen D."/>
            <person name="Larson L."/>
            <person name="Lewis B."/>
            <person name="Mehta T."/>
            <person name="Park D."/>
            <person name="Pearson M."/>
            <person name="Roberts A."/>
            <person name="Saif S."/>
            <person name="Shenoy N."/>
            <person name="Sisk P."/>
            <person name="Stolte C."/>
            <person name="Sykes S."/>
            <person name="Thomson T."/>
            <person name="Walk T."/>
            <person name="White J."/>
            <person name="Yandava C."/>
            <person name="Burger G."/>
            <person name="Gray M.W."/>
            <person name="Holland P.W.H."/>
            <person name="King N."/>
            <person name="Lang F.B.F."/>
            <person name="Roger A.J."/>
            <person name="Ruiz-Trillo I."/>
            <person name="Lander E."/>
            <person name="Nusbaum C."/>
        </authorList>
    </citation>
    <scope>NUCLEOTIDE SEQUENCE [LARGE SCALE GENOMIC DNA]</scope>
    <source>
        <strain evidence="2 3">DAOM BR117</strain>
    </source>
</reference>
<feature type="compositionally biased region" description="Low complexity" evidence="1">
    <location>
        <begin position="170"/>
        <end position="185"/>
    </location>
</feature>
<feature type="compositionally biased region" description="Polar residues" evidence="1">
    <location>
        <begin position="40"/>
        <end position="52"/>
    </location>
</feature>
<evidence type="ECO:0000313" key="2">
    <source>
        <dbReference type="EMBL" id="KND01603.1"/>
    </source>
</evidence>
<feature type="compositionally biased region" description="Low complexity" evidence="1">
    <location>
        <begin position="121"/>
        <end position="157"/>
    </location>
</feature>
<feature type="compositionally biased region" description="Polar residues" evidence="1">
    <location>
        <begin position="212"/>
        <end position="257"/>
    </location>
</feature>
<dbReference type="RefSeq" id="XP_016609642.1">
    <property type="nucleotide sequence ID" value="XM_016751670.1"/>
</dbReference>
<organism evidence="2 3">
    <name type="scientific">Spizellomyces punctatus (strain DAOM BR117)</name>
    <dbReference type="NCBI Taxonomy" id="645134"/>
    <lineage>
        <taxon>Eukaryota</taxon>
        <taxon>Fungi</taxon>
        <taxon>Fungi incertae sedis</taxon>
        <taxon>Chytridiomycota</taxon>
        <taxon>Chytridiomycota incertae sedis</taxon>
        <taxon>Chytridiomycetes</taxon>
        <taxon>Spizellomycetales</taxon>
        <taxon>Spizellomycetaceae</taxon>
        <taxon>Spizellomyces</taxon>
    </lineage>
</organism>
<gene>
    <name evidence="2" type="ORF">SPPG_03401</name>
</gene>
<dbReference type="AlphaFoldDB" id="A0A0L0HKQ8"/>
<dbReference type="GeneID" id="27686921"/>
<proteinExistence type="predicted"/>
<accession>A0A0L0HKQ8</accession>